<organism evidence="2 3">
    <name type="scientific">Streptosporangium brasiliense</name>
    <dbReference type="NCBI Taxonomy" id="47480"/>
    <lineage>
        <taxon>Bacteria</taxon>
        <taxon>Bacillati</taxon>
        <taxon>Actinomycetota</taxon>
        <taxon>Actinomycetes</taxon>
        <taxon>Streptosporangiales</taxon>
        <taxon>Streptosporangiaceae</taxon>
        <taxon>Streptosporangium</taxon>
    </lineage>
</organism>
<proteinExistence type="predicted"/>
<dbReference type="RefSeq" id="WP_306856666.1">
    <property type="nucleotide sequence ID" value="NZ_JAUSRB010000001.1"/>
</dbReference>
<dbReference type="Proteomes" id="UP001230426">
    <property type="component" value="Unassembled WGS sequence"/>
</dbReference>
<evidence type="ECO:0000256" key="1">
    <source>
        <dbReference type="SAM" id="MobiDB-lite"/>
    </source>
</evidence>
<evidence type="ECO:0000313" key="3">
    <source>
        <dbReference type="Proteomes" id="UP001230426"/>
    </source>
</evidence>
<accession>A0ABT9QVJ6</accession>
<evidence type="ECO:0000313" key="2">
    <source>
        <dbReference type="EMBL" id="MDP9860984.1"/>
    </source>
</evidence>
<name>A0ABT9QVJ6_9ACTN</name>
<feature type="region of interest" description="Disordered" evidence="1">
    <location>
        <begin position="1"/>
        <end position="48"/>
    </location>
</feature>
<keyword evidence="3" id="KW-1185">Reference proteome</keyword>
<gene>
    <name evidence="2" type="ORF">J2S55_000243</name>
</gene>
<sequence>MTAVAADLAPPGPPCSAPGTAPQRSGAPAHDHPAFPARPGAIHEGAAW</sequence>
<dbReference type="EMBL" id="JAUSRB010000001">
    <property type="protein sequence ID" value="MDP9860984.1"/>
    <property type="molecule type" value="Genomic_DNA"/>
</dbReference>
<protein>
    <submittedName>
        <fullName evidence="2">Uncharacterized protein</fullName>
    </submittedName>
</protein>
<comment type="caution">
    <text evidence="2">The sequence shown here is derived from an EMBL/GenBank/DDBJ whole genome shotgun (WGS) entry which is preliminary data.</text>
</comment>
<reference evidence="2 3" key="1">
    <citation type="submission" date="2023-07" db="EMBL/GenBank/DDBJ databases">
        <title>Sequencing the genomes of 1000 actinobacteria strains.</title>
        <authorList>
            <person name="Klenk H.-P."/>
        </authorList>
    </citation>
    <scope>NUCLEOTIDE SEQUENCE [LARGE SCALE GENOMIC DNA]</scope>
    <source>
        <strain evidence="2 3">DSM 44109</strain>
    </source>
</reference>